<reference evidence="1 2" key="1">
    <citation type="submission" date="2024-06" db="EMBL/GenBank/DDBJ databases">
        <title>Chitinophaga defluvii sp. nov., isolated from municipal sewage.</title>
        <authorList>
            <person name="Zhang L."/>
        </authorList>
    </citation>
    <scope>NUCLEOTIDE SEQUENCE [LARGE SCALE GENOMIC DNA]</scope>
    <source>
        <strain evidence="1 2">H8</strain>
    </source>
</reference>
<name>A0ABV2T6R6_9BACT</name>
<proteinExistence type="predicted"/>
<evidence type="ECO:0000313" key="2">
    <source>
        <dbReference type="Proteomes" id="UP001549749"/>
    </source>
</evidence>
<dbReference type="Proteomes" id="UP001549749">
    <property type="component" value="Unassembled WGS sequence"/>
</dbReference>
<protein>
    <submittedName>
        <fullName evidence="1">Uncharacterized protein</fullName>
    </submittedName>
</protein>
<sequence>MTITGYLDETVYATEVLLNSIWQDHQRIKELNQQIHAEALIVEREYQAAQWMQTEAEDSDDVMAGVGRHFENYWGPDKVLHEKKEKSNELADLLNTRKYSIANLSGSLLDIAKKGLSTAYGAPNLWPQNHIVAGLPAATIIRVSRNQSTHVDEAIRTGTFKNDEIKTVFDALSNSDPIFADFLIRDMSFEVVQLLGWTDYDSYRNGIINI</sequence>
<organism evidence="1 2">
    <name type="scientific">Chitinophaga defluvii</name>
    <dbReference type="NCBI Taxonomy" id="3163343"/>
    <lineage>
        <taxon>Bacteria</taxon>
        <taxon>Pseudomonadati</taxon>
        <taxon>Bacteroidota</taxon>
        <taxon>Chitinophagia</taxon>
        <taxon>Chitinophagales</taxon>
        <taxon>Chitinophagaceae</taxon>
        <taxon>Chitinophaga</taxon>
    </lineage>
</organism>
<keyword evidence="2" id="KW-1185">Reference proteome</keyword>
<dbReference type="RefSeq" id="WP_354660484.1">
    <property type="nucleotide sequence ID" value="NZ_JBEXAC010000001.1"/>
</dbReference>
<dbReference type="EMBL" id="JBEXAC010000001">
    <property type="protein sequence ID" value="MET6997849.1"/>
    <property type="molecule type" value="Genomic_DNA"/>
</dbReference>
<gene>
    <name evidence="1" type="ORF">ABR189_10735</name>
</gene>
<accession>A0ABV2T6R6</accession>
<evidence type="ECO:0000313" key="1">
    <source>
        <dbReference type="EMBL" id="MET6997849.1"/>
    </source>
</evidence>
<comment type="caution">
    <text evidence="1">The sequence shown here is derived from an EMBL/GenBank/DDBJ whole genome shotgun (WGS) entry which is preliminary data.</text>
</comment>